<dbReference type="EMBL" id="MU128997">
    <property type="protein sequence ID" value="KAF9511699.1"/>
    <property type="molecule type" value="Genomic_DNA"/>
</dbReference>
<protein>
    <submittedName>
        <fullName evidence="1">Uncharacterized protein</fullName>
    </submittedName>
</protein>
<dbReference type="AlphaFoldDB" id="A0A9P6ATE8"/>
<keyword evidence="2" id="KW-1185">Reference proteome</keyword>
<evidence type="ECO:0000313" key="1">
    <source>
        <dbReference type="EMBL" id="KAF9511699.1"/>
    </source>
</evidence>
<gene>
    <name evidence="1" type="ORF">BS47DRAFT_1346456</name>
</gene>
<evidence type="ECO:0000313" key="2">
    <source>
        <dbReference type="Proteomes" id="UP000886523"/>
    </source>
</evidence>
<accession>A0A9P6ATE8</accession>
<sequence length="95" mass="10688">MHRRKAPTTIIPSSVPHPLRLVLVWGVYLQTLQRRYKLSSRLVVCLAGLCTPRGTSKPSSIFPSNNQPLDACDPCARPSHDHSPYRYITFTTQSV</sequence>
<organism evidence="1 2">
    <name type="scientific">Hydnum rufescens UP504</name>
    <dbReference type="NCBI Taxonomy" id="1448309"/>
    <lineage>
        <taxon>Eukaryota</taxon>
        <taxon>Fungi</taxon>
        <taxon>Dikarya</taxon>
        <taxon>Basidiomycota</taxon>
        <taxon>Agaricomycotina</taxon>
        <taxon>Agaricomycetes</taxon>
        <taxon>Cantharellales</taxon>
        <taxon>Hydnaceae</taxon>
        <taxon>Hydnum</taxon>
    </lineage>
</organism>
<comment type="caution">
    <text evidence="1">The sequence shown here is derived from an EMBL/GenBank/DDBJ whole genome shotgun (WGS) entry which is preliminary data.</text>
</comment>
<dbReference type="Proteomes" id="UP000886523">
    <property type="component" value="Unassembled WGS sequence"/>
</dbReference>
<name>A0A9P6ATE8_9AGAM</name>
<proteinExistence type="predicted"/>
<reference evidence="1" key="1">
    <citation type="journal article" date="2020" name="Nat. Commun.">
        <title>Large-scale genome sequencing of mycorrhizal fungi provides insights into the early evolution of symbiotic traits.</title>
        <authorList>
            <person name="Miyauchi S."/>
            <person name="Kiss E."/>
            <person name="Kuo A."/>
            <person name="Drula E."/>
            <person name="Kohler A."/>
            <person name="Sanchez-Garcia M."/>
            <person name="Morin E."/>
            <person name="Andreopoulos B."/>
            <person name="Barry K.W."/>
            <person name="Bonito G."/>
            <person name="Buee M."/>
            <person name="Carver A."/>
            <person name="Chen C."/>
            <person name="Cichocki N."/>
            <person name="Clum A."/>
            <person name="Culley D."/>
            <person name="Crous P.W."/>
            <person name="Fauchery L."/>
            <person name="Girlanda M."/>
            <person name="Hayes R.D."/>
            <person name="Keri Z."/>
            <person name="LaButti K."/>
            <person name="Lipzen A."/>
            <person name="Lombard V."/>
            <person name="Magnuson J."/>
            <person name="Maillard F."/>
            <person name="Murat C."/>
            <person name="Nolan M."/>
            <person name="Ohm R.A."/>
            <person name="Pangilinan J."/>
            <person name="Pereira M.F."/>
            <person name="Perotto S."/>
            <person name="Peter M."/>
            <person name="Pfister S."/>
            <person name="Riley R."/>
            <person name="Sitrit Y."/>
            <person name="Stielow J.B."/>
            <person name="Szollosi G."/>
            <person name="Zifcakova L."/>
            <person name="Stursova M."/>
            <person name="Spatafora J.W."/>
            <person name="Tedersoo L."/>
            <person name="Vaario L.M."/>
            <person name="Yamada A."/>
            <person name="Yan M."/>
            <person name="Wang P."/>
            <person name="Xu J."/>
            <person name="Bruns T."/>
            <person name="Baldrian P."/>
            <person name="Vilgalys R."/>
            <person name="Dunand C."/>
            <person name="Henrissat B."/>
            <person name="Grigoriev I.V."/>
            <person name="Hibbett D."/>
            <person name="Nagy L.G."/>
            <person name="Martin F.M."/>
        </authorList>
    </citation>
    <scope>NUCLEOTIDE SEQUENCE</scope>
    <source>
        <strain evidence="1">UP504</strain>
    </source>
</reference>